<accession>A0A0A7LBI8</accession>
<proteinExistence type="predicted"/>
<evidence type="ECO:0000259" key="1">
    <source>
        <dbReference type="Pfam" id="PF23477"/>
    </source>
</evidence>
<dbReference type="NCBIfam" id="TIGR04272">
    <property type="entry name" value="cxxc_cxxc_Mbark"/>
    <property type="match status" value="1"/>
</dbReference>
<sequence length="69" mass="7870">MAYGNSGGGYRGGGDRRDQPKEYFKTKCSDCSAECEVPFKPTQGRPVYCRDCFKKHQPEGGRSNDRRRF</sequence>
<dbReference type="EMBL" id="CP010070">
    <property type="protein sequence ID" value="AIZ56515.1"/>
    <property type="molecule type" value="Genomic_DNA"/>
</dbReference>
<gene>
    <name evidence="2" type="ORF">Mpt1_c06290</name>
</gene>
<feature type="domain" description="CxxC-x17-CxxC" evidence="1">
    <location>
        <begin position="21"/>
        <end position="57"/>
    </location>
</feature>
<dbReference type="OrthoDB" id="144439at2157"/>
<evidence type="ECO:0000313" key="3">
    <source>
        <dbReference type="Proteomes" id="UP000030787"/>
    </source>
</evidence>
<protein>
    <recommendedName>
        <fullName evidence="1">CxxC-x17-CxxC domain-containing protein</fullName>
    </recommendedName>
</protein>
<keyword evidence="3" id="KW-1185">Reference proteome</keyword>
<evidence type="ECO:0000313" key="2">
    <source>
        <dbReference type="EMBL" id="AIZ56515.1"/>
    </source>
</evidence>
<name>A0A0A7LBI8_9ARCH</name>
<dbReference type="Pfam" id="PF23477">
    <property type="entry name" value="zf_Tbcl_2"/>
    <property type="match status" value="1"/>
</dbReference>
<organism evidence="2 3">
    <name type="scientific">Candidatus Methanoplasma termitum</name>
    <dbReference type="NCBI Taxonomy" id="1577791"/>
    <lineage>
        <taxon>Archaea</taxon>
        <taxon>Methanobacteriati</taxon>
        <taxon>Thermoplasmatota</taxon>
        <taxon>Thermoplasmata</taxon>
        <taxon>Methanomassiliicoccales</taxon>
        <taxon>Methanomassiliicoccaceae</taxon>
        <taxon>Candidatus Methanoplasma</taxon>
    </lineage>
</organism>
<dbReference type="HOGENOM" id="CLU_115791_3_0_2"/>
<dbReference type="InterPro" id="IPR026363">
    <property type="entry name" value="CxxC-x17-CxxC_dom"/>
</dbReference>
<dbReference type="KEGG" id="mear:Mpt1_c06290"/>
<dbReference type="GeneID" id="24818295"/>
<dbReference type="Proteomes" id="UP000030787">
    <property type="component" value="Chromosome"/>
</dbReference>
<dbReference type="RefSeq" id="WP_048113749.1">
    <property type="nucleotide sequence ID" value="NZ_CP010070.1"/>
</dbReference>
<reference evidence="2 3" key="1">
    <citation type="journal article" date="2014" name="Appl. Environ. Microbiol.">
        <title>Comparative Genome Analysis of 'Candidatus Methanoplasma termitum' Indicates a New Mode of Energy Metabolism in the Seventh Order of Methanogens.</title>
        <authorList>
            <person name="Lang K."/>
            <person name="Schuldes J."/>
            <person name="Klingl A."/>
            <person name="Poehlein A."/>
            <person name="Daniel R."/>
            <person name="Brune A."/>
        </authorList>
    </citation>
    <scope>NUCLEOTIDE SEQUENCE [LARGE SCALE GENOMIC DNA]</scope>
    <source>
        <strain evidence="3">Mpt1</strain>
    </source>
</reference>
<dbReference type="AlphaFoldDB" id="A0A0A7LBI8"/>